<organism evidence="2 3">
    <name type="scientific">Smittium mucronatum</name>
    <dbReference type="NCBI Taxonomy" id="133383"/>
    <lineage>
        <taxon>Eukaryota</taxon>
        <taxon>Fungi</taxon>
        <taxon>Fungi incertae sedis</taxon>
        <taxon>Zoopagomycota</taxon>
        <taxon>Kickxellomycotina</taxon>
        <taxon>Harpellomycetes</taxon>
        <taxon>Harpellales</taxon>
        <taxon>Legeriomycetaceae</taxon>
        <taxon>Smittium</taxon>
    </lineage>
</organism>
<comment type="caution">
    <text evidence="2">The sequence shown here is derived from an EMBL/GenBank/DDBJ whole genome shotgun (WGS) entry which is preliminary data.</text>
</comment>
<accession>A0A1R0GLH6</accession>
<dbReference type="AlphaFoldDB" id="A0A1R0GLH6"/>
<name>A0A1R0GLH6_9FUNG</name>
<dbReference type="Proteomes" id="UP000187455">
    <property type="component" value="Unassembled WGS sequence"/>
</dbReference>
<evidence type="ECO:0000313" key="2">
    <source>
        <dbReference type="EMBL" id="OLY77743.1"/>
    </source>
</evidence>
<keyword evidence="1" id="KW-0732">Signal</keyword>
<protein>
    <submittedName>
        <fullName evidence="2">Uncharacterized protein</fullName>
    </submittedName>
</protein>
<gene>
    <name evidence="2" type="ORF">AYI68_g8224</name>
</gene>
<sequence>MKFGTSVLVLLLFSGFFSAASYLGDNPWLGNYHKIQAQLDNSIIENKGKDLSTFHEGDYHSINKGYGTQNYGGIFSMDKNKKRPGKFFQNKNIPNSFIGVANSNNHAAEKGDYPFKKSDTNLPAILFNSGPNNQPKNINSKLISLLPKILEKLDGYINGLRDFLNKFKKVPFFYNFALKEIDGYLAGMQEVSKELSKFYSVLTGEKNANFKASEQGFSNYIDSIHDYSKASKLMSNKSNHGSSIKTKKNSETALKAVESVLKLFVTSHQT</sequence>
<reference evidence="2 3" key="1">
    <citation type="journal article" date="2016" name="Mol. Biol. Evol.">
        <title>Genome-Wide Survey of Gut Fungi (Harpellales) Reveals the First Horizontally Transferred Ubiquitin Gene from a Mosquito Host.</title>
        <authorList>
            <person name="Wang Y."/>
            <person name="White M.M."/>
            <person name="Kvist S."/>
            <person name="Moncalvo J.M."/>
        </authorList>
    </citation>
    <scope>NUCLEOTIDE SEQUENCE [LARGE SCALE GENOMIC DNA]</scope>
    <source>
        <strain evidence="2 3">ALG-7-W6</strain>
    </source>
</reference>
<proteinExistence type="predicted"/>
<feature type="chain" id="PRO_5013317241" evidence="1">
    <location>
        <begin position="20"/>
        <end position="270"/>
    </location>
</feature>
<dbReference type="EMBL" id="LSSL01007704">
    <property type="protein sequence ID" value="OLY77743.1"/>
    <property type="molecule type" value="Genomic_DNA"/>
</dbReference>
<feature type="signal peptide" evidence="1">
    <location>
        <begin position="1"/>
        <end position="19"/>
    </location>
</feature>
<keyword evidence="3" id="KW-1185">Reference proteome</keyword>
<evidence type="ECO:0000313" key="3">
    <source>
        <dbReference type="Proteomes" id="UP000187455"/>
    </source>
</evidence>
<evidence type="ECO:0000256" key="1">
    <source>
        <dbReference type="SAM" id="SignalP"/>
    </source>
</evidence>